<gene>
    <name evidence="1" type="ORF">B0T23DRAFT_126037</name>
</gene>
<dbReference type="RefSeq" id="XP_062694526.1">
    <property type="nucleotide sequence ID" value="XM_062832109.1"/>
</dbReference>
<keyword evidence="2" id="KW-1185">Reference proteome</keyword>
<dbReference type="AlphaFoldDB" id="A0AAJ0IAN5"/>
<protein>
    <submittedName>
        <fullName evidence="1">Uncharacterized protein</fullName>
    </submittedName>
</protein>
<organism evidence="1 2">
    <name type="scientific">Neurospora hispaniola</name>
    <dbReference type="NCBI Taxonomy" id="588809"/>
    <lineage>
        <taxon>Eukaryota</taxon>
        <taxon>Fungi</taxon>
        <taxon>Dikarya</taxon>
        <taxon>Ascomycota</taxon>
        <taxon>Pezizomycotina</taxon>
        <taxon>Sordariomycetes</taxon>
        <taxon>Sordariomycetidae</taxon>
        <taxon>Sordariales</taxon>
        <taxon>Sordariaceae</taxon>
        <taxon>Neurospora</taxon>
    </lineage>
</organism>
<dbReference type="GeneID" id="87869731"/>
<accession>A0AAJ0IAN5</accession>
<dbReference type="EMBL" id="JAULSX010000003">
    <property type="protein sequence ID" value="KAK3495097.1"/>
    <property type="molecule type" value="Genomic_DNA"/>
</dbReference>
<proteinExistence type="predicted"/>
<sequence length="143" mass="15558">MNCARKIRSTVQCHGSGPGGFNSRGTCFCCCNLCVFLGVVVAVDGCVGAVVRPSAVSVWVSSQWWREKPWSQNVSRITKRRGFGTPVGDVVEPLDISMATWSLSRLGGRPYLLVSHSKPHPKAPELGQDHLLPCISISMYVRA</sequence>
<evidence type="ECO:0000313" key="1">
    <source>
        <dbReference type="EMBL" id="KAK3495097.1"/>
    </source>
</evidence>
<comment type="caution">
    <text evidence="1">The sequence shown here is derived from an EMBL/GenBank/DDBJ whole genome shotgun (WGS) entry which is preliminary data.</text>
</comment>
<evidence type="ECO:0000313" key="2">
    <source>
        <dbReference type="Proteomes" id="UP001285908"/>
    </source>
</evidence>
<dbReference type="Proteomes" id="UP001285908">
    <property type="component" value="Unassembled WGS sequence"/>
</dbReference>
<reference evidence="1 2" key="1">
    <citation type="journal article" date="2023" name="Mol. Phylogenet. Evol.">
        <title>Genome-scale phylogeny and comparative genomics of the fungal order Sordariales.</title>
        <authorList>
            <person name="Hensen N."/>
            <person name="Bonometti L."/>
            <person name="Westerberg I."/>
            <person name="Brannstrom I.O."/>
            <person name="Guillou S."/>
            <person name="Cros-Aarteil S."/>
            <person name="Calhoun S."/>
            <person name="Haridas S."/>
            <person name="Kuo A."/>
            <person name="Mondo S."/>
            <person name="Pangilinan J."/>
            <person name="Riley R."/>
            <person name="LaButti K."/>
            <person name="Andreopoulos B."/>
            <person name="Lipzen A."/>
            <person name="Chen C."/>
            <person name="Yan M."/>
            <person name="Daum C."/>
            <person name="Ng V."/>
            <person name="Clum A."/>
            <person name="Steindorff A."/>
            <person name="Ohm R.A."/>
            <person name="Martin F."/>
            <person name="Silar P."/>
            <person name="Natvig D.O."/>
            <person name="Lalanne C."/>
            <person name="Gautier V."/>
            <person name="Ament-Velasquez S.L."/>
            <person name="Kruys A."/>
            <person name="Hutchinson M.I."/>
            <person name="Powell A.J."/>
            <person name="Barry K."/>
            <person name="Miller A.N."/>
            <person name="Grigoriev I.V."/>
            <person name="Debuchy R."/>
            <person name="Gladieux P."/>
            <person name="Hiltunen Thoren M."/>
            <person name="Johannesson H."/>
        </authorList>
    </citation>
    <scope>NUCLEOTIDE SEQUENCE [LARGE SCALE GENOMIC DNA]</scope>
    <source>
        <strain evidence="1 2">FGSC 10403</strain>
    </source>
</reference>
<name>A0AAJ0IAN5_9PEZI</name>